<reference evidence="2" key="1">
    <citation type="journal article" date="2020" name="Stud. Mycol.">
        <title>101 Dothideomycetes genomes: a test case for predicting lifestyles and emergence of pathogens.</title>
        <authorList>
            <person name="Haridas S."/>
            <person name="Albert R."/>
            <person name="Binder M."/>
            <person name="Bloem J."/>
            <person name="Labutti K."/>
            <person name="Salamov A."/>
            <person name="Andreopoulos B."/>
            <person name="Baker S."/>
            <person name="Barry K."/>
            <person name="Bills G."/>
            <person name="Bluhm B."/>
            <person name="Cannon C."/>
            <person name="Castanera R."/>
            <person name="Culley D."/>
            <person name="Daum C."/>
            <person name="Ezra D."/>
            <person name="Gonzalez J."/>
            <person name="Henrissat B."/>
            <person name="Kuo A."/>
            <person name="Liang C."/>
            <person name="Lipzen A."/>
            <person name="Lutzoni F."/>
            <person name="Magnuson J."/>
            <person name="Mondo S."/>
            <person name="Nolan M."/>
            <person name="Ohm R."/>
            <person name="Pangilinan J."/>
            <person name="Park H.-J."/>
            <person name="Ramirez L."/>
            <person name="Alfaro M."/>
            <person name="Sun H."/>
            <person name="Tritt A."/>
            <person name="Yoshinaga Y."/>
            <person name="Zwiers L.-H."/>
            <person name="Turgeon B."/>
            <person name="Goodwin S."/>
            <person name="Spatafora J."/>
            <person name="Crous P."/>
            <person name="Grigoriev I."/>
        </authorList>
    </citation>
    <scope>NUCLEOTIDE SEQUENCE</scope>
    <source>
        <strain evidence="2">CBS 675.92</strain>
    </source>
</reference>
<organism evidence="2 3">
    <name type="scientific">Byssothecium circinans</name>
    <dbReference type="NCBI Taxonomy" id="147558"/>
    <lineage>
        <taxon>Eukaryota</taxon>
        <taxon>Fungi</taxon>
        <taxon>Dikarya</taxon>
        <taxon>Ascomycota</taxon>
        <taxon>Pezizomycotina</taxon>
        <taxon>Dothideomycetes</taxon>
        <taxon>Pleosporomycetidae</taxon>
        <taxon>Pleosporales</taxon>
        <taxon>Massarineae</taxon>
        <taxon>Massarinaceae</taxon>
        <taxon>Byssothecium</taxon>
    </lineage>
</organism>
<proteinExistence type="predicted"/>
<evidence type="ECO:0000313" key="2">
    <source>
        <dbReference type="EMBL" id="KAF1950685.1"/>
    </source>
</evidence>
<keyword evidence="1" id="KW-0472">Membrane</keyword>
<name>A0A6A5TD25_9PLEO</name>
<gene>
    <name evidence="2" type="ORF">CC80DRAFT_224725</name>
</gene>
<accession>A0A6A5TD25</accession>
<dbReference type="AlphaFoldDB" id="A0A6A5TD25"/>
<dbReference type="EMBL" id="ML977023">
    <property type="protein sequence ID" value="KAF1950685.1"/>
    <property type="molecule type" value="Genomic_DNA"/>
</dbReference>
<evidence type="ECO:0000256" key="1">
    <source>
        <dbReference type="SAM" id="Phobius"/>
    </source>
</evidence>
<dbReference type="Proteomes" id="UP000800035">
    <property type="component" value="Unassembled WGS sequence"/>
</dbReference>
<keyword evidence="1" id="KW-0812">Transmembrane</keyword>
<feature type="transmembrane region" description="Helical" evidence="1">
    <location>
        <begin position="86"/>
        <end position="105"/>
    </location>
</feature>
<sequence>MHTYPCSSFQNTTLYWTLPAFRYIPISQRVLQVPLEPAFSRPTTPVTIHIFRMLRLRSKAKKRTQHLTYTTQTKIWEPLATQAPQHTIIIIILGGFFFLFIYLPVLSNSPPRRRINVRATEGGPFI</sequence>
<protein>
    <submittedName>
        <fullName evidence="2">Uncharacterized protein</fullName>
    </submittedName>
</protein>
<evidence type="ECO:0000313" key="3">
    <source>
        <dbReference type="Proteomes" id="UP000800035"/>
    </source>
</evidence>
<keyword evidence="1" id="KW-1133">Transmembrane helix</keyword>
<keyword evidence="3" id="KW-1185">Reference proteome</keyword>